<evidence type="ECO:0000256" key="2">
    <source>
        <dbReference type="SAM" id="MobiDB-lite"/>
    </source>
</evidence>
<accession>A0A4Z2E4N4</accession>
<keyword evidence="1" id="KW-0175">Coiled coil</keyword>
<dbReference type="InterPro" id="IPR051876">
    <property type="entry name" value="ODA-DC/CCD"/>
</dbReference>
<reference evidence="4 5" key="1">
    <citation type="submission" date="2019-03" db="EMBL/GenBank/DDBJ databases">
        <title>First draft genome of Liparis tanakae, snailfish: a comprehensive survey of snailfish specific genes.</title>
        <authorList>
            <person name="Kim W."/>
            <person name="Song I."/>
            <person name="Jeong J.-H."/>
            <person name="Kim D."/>
            <person name="Kim S."/>
            <person name="Ryu S."/>
            <person name="Song J.Y."/>
            <person name="Lee S.K."/>
        </authorList>
    </citation>
    <scope>NUCLEOTIDE SEQUENCE [LARGE SCALE GENOMIC DNA]</scope>
    <source>
        <tissue evidence="4">Muscle</tissue>
    </source>
</reference>
<evidence type="ECO:0000313" key="4">
    <source>
        <dbReference type="EMBL" id="TNN23707.1"/>
    </source>
</evidence>
<protein>
    <recommendedName>
        <fullName evidence="3">ODAD1 central coiled coil region domain-containing protein</fullName>
    </recommendedName>
</protein>
<dbReference type="AlphaFoldDB" id="A0A4Z2E4N4"/>
<feature type="domain" description="ODAD1 central coiled coil region" evidence="3">
    <location>
        <begin position="7"/>
        <end position="118"/>
    </location>
</feature>
<dbReference type="Pfam" id="PF21773">
    <property type="entry name" value="ODAD1_CC"/>
    <property type="match status" value="1"/>
</dbReference>
<dbReference type="PANTHER" id="PTHR21694">
    <property type="entry name" value="COILED-COIL DOMAIN-CONTAINING PROTEIN 63"/>
    <property type="match status" value="1"/>
</dbReference>
<evidence type="ECO:0000259" key="3">
    <source>
        <dbReference type="Pfam" id="PF21773"/>
    </source>
</evidence>
<comment type="caution">
    <text evidence="4">The sequence shown here is derived from an EMBL/GenBank/DDBJ whole genome shotgun (WGS) entry which is preliminary data.</text>
</comment>
<dbReference type="InterPro" id="IPR049258">
    <property type="entry name" value="ODAD1_CC"/>
</dbReference>
<organism evidence="4 5">
    <name type="scientific">Liparis tanakae</name>
    <name type="common">Tanaka's snailfish</name>
    <dbReference type="NCBI Taxonomy" id="230148"/>
    <lineage>
        <taxon>Eukaryota</taxon>
        <taxon>Metazoa</taxon>
        <taxon>Chordata</taxon>
        <taxon>Craniata</taxon>
        <taxon>Vertebrata</taxon>
        <taxon>Euteleostomi</taxon>
        <taxon>Actinopterygii</taxon>
        <taxon>Neopterygii</taxon>
        <taxon>Teleostei</taxon>
        <taxon>Neoteleostei</taxon>
        <taxon>Acanthomorphata</taxon>
        <taxon>Eupercaria</taxon>
        <taxon>Perciformes</taxon>
        <taxon>Cottioidei</taxon>
        <taxon>Cottales</taxon>
        <taxon>Liparidae</taxon>
        <taxon>Liparis</taxon>
    </lineage>
</organism>
<dbReference type="EMBL" id="SRLO01017602">
    <property type="protein sequence ID" value="TNN23707.1"/>
    <property type="molecule type" value="Genomic_DNA"/>
</dbReference>
<name>A0A4Z2E4N4_9TELE</name>
<dbReference type="OrthoDB" id="6766775at2759"/>
<evidence type="ECO:0000313" key="5">
    <source>
        <dbReference type="Proteomes" id="UP000314294"/>
    </source>
</evidence>
<gene>
    <name evidence="4" type="ORF">EYF80_066171</name>
</gene>
<feature type="compositionally biased region" description="Basic and acidic residues" evidence="2">
    <location>
        <begin position="177"/>
        <end position="198"/>
    </location>
</feature>
<sequence length="198" mass="21797">MEKGVAMETAQFVRRRTQLKTIIARDAKLQSFLETKLQSAVPLEEDGRSKKRKEQQRVRAGVERLQMYVRAHRSLLEVTGETDLRRIGLVFTRYEHQNLSYLGYVNALHGRSNALRGGARRLEAGAAPRVTHRAHRTGTPRSIITSAVSSEPDPVPGGAEPRARGPEPTAASGPGGSHDDTGSREEGEKQHGRQSAES</sequence>
<feature type="compositionally biased region" description="Polar residues" evidence="2">
    <location>
        <begin position="139"/>
        <end position="149"/>
    </location>
</feature>
<evidence type="ECO:0000256" key="1">
    <source>
        <dbReference type="ARBA" id="ARBA00023054"/>
    </source>
</evidence>
<proteinExistence type="predicted"/>
<dbReference type="PANTHER" id="PTHR21694:SF18">
    <property type="entry name" value="COILED-COIL DOMAIN-CONTAINING PROTEIN 63"/>
    <property type="match status" value="1"/>
</dbReference>
<dbReference type="Proteomes" id="UP000314294">
    <property type="component" value="Unassembled WGS sequence"/>
</dbReference>
<keyword evidence="5" id="KW-1185">Reference proteome</keyword>
<feature type="region of interest" description="Disordered" evidence="2">
    <location>
        <begin position="125"/>
        <end position="198"/>
    </location>
</feature>